<evidence type="ECO:0000313" key="2">
    <source>
        <dbReference type="Proteomes" id="UP000316476"/>
    </source>
</evidence>
<reference evidence="1 2" key="1">
    <citation type="submission" date="2019-02" db="EMBL/GenBank/DDBJ databases">
        <title>Deep-cultivation of Planctomycetes and their phenomic and genomic characterization uncovers novel biology.</title>
        <authorList>
            <person name="Wiegand S."/>
            <person name="Jogler M."/>
            <person name="Boedeker C."/>
            <person name="Pinto D."/>
            <person name="Vollmers J."/>
            <person name="Rivas-Marin E."/>
            <person name="Kohn T."/>
            <person name="Peeters S.H."/>
            <person name="Heuer A."/>
            <person name="Rast P."/>
            <person name="Oberbeckmann S."/>
            <person name="Bunk B."/>
            <person name="Jeske O."/>
            <person name="Meyerdierks A."/>
            <person name="Storesund J.E."/>
            <person name="Kallscheuer N."/>
            <person name="Luecker S."/>
            <person name="Lage O.M."/>
            <person name="Pohl T."/>
            <person name="Merkel B.J."/>
            <person name="Hornburger P."/>
            <person name="Mueller R.-W."/>
            <person name="Bruemmer F."/>
            <person name="Labrenz M."/>
            <person name="Spormann A.M."/>
            <person name="Op Den Camp H."/>
            <person name="Overmann J."/>
            <person name="Amann R."/>
            <person name="Jetten M.S.M."/>
            <person name="Mascher T."/>
            <person name="Medema M.H."/>
            <person name="Devos D.P."/>
            <person name="Kaster A.-K."/>
            <person name="Ovreas L."/>
            <person name="Rohde M."/>
            <person name="Galperin M.Y."/>
            <person name="Jogler C."/>
        </authorList>
    </citation>
    <scope>NUCLEOTIDE SEQUENCE [LARGE SCALE GENOMIC DNA]</scope>
    <source>
        <strain evidence="1 2">V7</strain>
    </source>
</reference>
<dbReference type="EMBL" id="SJPZ01000012">
    <property type="protein sequence ID" value="TWU59500.1"/>
    <property type="molecule type" value="Genomic_DNA"/>
</dbReference>
<name>A0A5C6FG80_9PLAN</name>
<dbReference type="Proteomes" id="UP000316476">
    <property type="component" value="Unassembled WGS sequence"/>
</dbReference>
<dbReference type="AlphaFoldDB" id="A0A5C6FG80"/>
<sequence>MNCESCGTETMLCMTVLDPDGNGRTMWLCDPCAIHAGAPISPGDTSPRAMIPRLRSLSEFISENGRFPSATEFDYSGSFPVLDDADVTPSVACRYFDDLINYISKHDRIPTDIELPDPF</sequence>
<comment type="caution">
    <text evidence="1">The sequence shown here is derived from an EMBL/GenBank/DDBJ whole genome shotgun (WGS) entry which is preliminary data.</text>
</comment>
<proteinExistence type="predicted"/>
<protein>
    <submittedName>
        <fullName evidence="1">Uncharacterized protein</fullName>
    </submittedName>
</protein>
<organism evidence="1 2">
    <name type="scientific">Crateriforma conspicua</name>
    <dbReference type="NCBI Taxonomy" id="2527996"/>
    <lineage>
        <taxon>Bacteria</taxon>
        <taxon>Pseudomonadati</taxon>
        <taxon>Planctomycetota</taxon>
        <taxon>Planctomycetia</taxon>
        <taxon>Planctomycetales</taxon>
        <taxon>Planctomycetaceae</taxon>
        <taxon>Crateriforma</taxon>
    </lineage>
</organism>
<accession>A0A5C6FG80</accession>
<evidence type="ECO:0000313" key="1">
    <source>
        <dbReference type="EMBL" id="TWU59500.1"/>
    </source>
</evidence>
<gene>
    <name evidence="1" type="ORF">V7x_56210</name>
</gene>